<evidence type="ECO:0000313" key="2">
    <source>
        <dbReference type="EMBL" id="USP73232.1"/>
    </source>
</evidence>
<dbReference type="EMBL" id="CP089274">
    <property type="protein sequence ID" value="USP73232.1"/>
    <property type="molecule type" value="Genomic_DNA"/>
</dbReference>
<evidence type="ECO:0000256" key="1">
    <source>
        <dbReference type="SAM" id="MobiDB-lite"/>
    </source>
</evidence>
<organism evidence="2 3">
    <name type="scientific">Curvularia clavata</name>
    <dbReference type="NCBI Taxonomy" id="95742"/>
    <lineage>
        <taxon>Eukaryota</taxon>
        <taxon>Fungi</taxon>
        <taxon>Dikarya</taxon>
        <taxon>Ascomycota</taxon>
        <taxon>Pezizomycotina</taxon>
        <taxon>Dothideomycetes</taxon>
        <taxon>Pleosporomycetidae</taxon>
        <taxon>Pleosporales</taxon>
        <taxon>Pleosporineae</taxon>
        <taxon>Pleosporaceae</taxon>
        <taxon>Curvularia</taxon>
    </lineage>
</organism>
<sequence length="231" mass="25328">MATPSQDPEFPVQAFATKTDFETFLEREHTTSPGVFVKLAKKSSGIPSITAAEAVEIALCYGWIDGRSNAIDNDWWKVRYTPRRAKSIWSQKNVHTVARLIDEGRMRPAGLAAVDAAKADGRWDRAYAGPAAIVVPDDFKTALAKVPIAKTIWESMNKSERYPILLKIEMGAHTGRLKRIDAAVQKLAAGHRPGTSTAKSGRNPTSTRSRGVQKSVSDGKSARLGLRKRKT</sequence>
<dbReference type="VEuPathDB" id="FungiDB:yc1106_00506"/>
<gene>
    <name evidence="2" type="ORF">yc1106_00506</name>
</gene>
<evidence type="ECO:0000313" key="3">
    <source>
        <dbReference type="Proteomes" id="UP001056012"/>
    </source>
</evidence>
<evidence type="ECO:0008006" key="4">
    <source>
        <dbReference type="Google" id="ProtNLM"/>
    </source>
</evidence>
<proteinExistence type="predicted"/>
<name>A0A9Q8Z067_CURCL</name>
<feature type="compositionally biased region" description="Polar residues" evidence="1">
    <location>
        <begin position="194"/>
        <end position="218"/>
    </location>
</feature>
<feature type="region of interest" description="Disordered" evidence="1">
    <location>
        <begin position="188"/>
        <end position="231"/>
    </location>
</feature>
<protein>
    <recommendedName>
        <fullName evidence="4">OmdA domain containing protein</fullName>
    </recommendedName>
</protein>
<accession>A0A9Q8Z067</accession>
<dbReference type="OrthoDB" id="10263401at2759"/>
<dbReference type="Proteomes" id="UP001056012">
    <property type="component" value="Chromosome 1"/>
</dbReference>
<dbReference type="AlphaFoldDB" id="A0A9Q8Z067"/>
<dbReference type="Pfam" id="PF13376">
    <property type="entry name" value="OmdA"/>
    <property type="match status" value="1"/>
</dbReference>
<reference evidence="2" key="1">
    <citation type="submission" date="2021-12" db="EMBL/GenBank/DDBJ databases">
        <title>Curvularia clavata genome.</title>
        <authorList>
            <person name="Cao Y."/>
        </authorList>
    </citation>
    <scope>NUCLEOTIDE SEQUENCE</scope>
    <source>
        <strain evidence="2">Yc1106</strain>
    </source>
</reference>
<keyword evidence="3" id="KW-1185">Reference proteome</keyword>